<dbReference type="AlphaFoldDB" id="A0A1U7D0S2"/>
<dbReference type="EMBL" id="CP014796">
    <property type="protein sequence ID" value="APX21732.1"/>
    <property type="molecule type" value="Genomic_DNA"/>
</dbReference>
<evidence type="ECO:0008006" key="3">
    <source>
        <dbReference type="Google" id="ProtNLM"/>
    </source>
</evidence>
<dbReference type="STRING" id="1229727.Ga0080559_TMP936"/>
<gene>
    <name evidence="1" type="ORF">Ga0080559_TMP936</name>
</gene>
<dbReference type="Pfam" id="PF10065">
    <property type="entry name" value="DUF2303"/>
    <property type="match status" value="1"/>
</dbReference>
<reference evidence="1 2" key="1">
    <citation type="submission" date="2016-03" db="EMBL/GenBank/DDBJ databases">
        <title>Deep-sea bacteria in the southern Pacific.</title>
        <authorList>
            <person name="Tang K."/>
        </authorList>
    </citation>
    <scope>NUCLEOTIDE SEQUENCE [LARGE SCALE GENOMIC DNA]</scope>
    <source>
        <strain evidence="1 2">JLT2016</strain>
    </source>
</reference>
<protein>
    <recommendedName>
        <fullName evidence="3">DUF2303 protein</fullName>
    </recommendedName>
</protein>
<dbReference type="RefSeq" id="WP_076622317.1">
    <property type="nucleotide sequence ID" value="NZ_BMEW01000002.1"/>
</dbReference>
<keyword evidence="2" id="KW-1185">Reference proteome</keyword>
<proteinExistence type="predicted"/>
<organism evidence="1 2">
    <name type="scientific">Salipiger profundus</name>
    <dbReference type="NCBI Taxonomy" id="1229727"/>
    <lineage>
        <taxon>Bacteria</taxon>
        <taxon>Pseudomonadati</taxon>
        <taxon>Pseudomonadota</taxon>
        <taxon>Alphaproteobacteria</taxon>
        <taxon>Rhodobacterales</taxon>
        <taxon>Roseobacteraceae</taxon>
        <taxon>Salipiger</taxon>
    </lineage>
</organism>
<evidence type="ECO:0000313" key="1">
    <source>
        <dbReference type="EMBL" id="APX21732.1"/>
    </source>
</evidence>
<evidence type="ECO:0000313" key="2">
    <source>
        <dbReference type="Proteomes" id="UP000186559"/>
    </source>
</evidence>
<sequence>MPDFSESHPLPQNAAETMRDIMADIGHHDAIDAPDDLDLTKPHLVTLPNHRKVENLTQHHRSALEYLKPARRSGTAKLKDLDSLILWANRFKGETSALFANPEMSAPSLTCIADYHGAGPIDPLSPTGDPSARHCHHRAVYNFPLSKEWQAWMRISGAALDKDEMGEHIESHAKDIMDPTPSLLSLRESDENQPWENRLIQTARQIEGHYGQLSRLLAMSRRFQVYETSDLTVKTNRDTGESEIQFLNEHKDADGAPLSVPNLIIITIPVFLNGAPYRMPVRFRYRKSGSTVKFILSIYNPEKVFDAAFDEALQQAVDATELPLFQGLPETA</sequence>
<accession>A0A1U7D0S2</accession>
<dbReference type="InterPro" id="IPR019276">
    <property type="entry name" value="DUF2303"/>
</dbReference>
<dbReference type="KEGG" id="tpro:Ga0080559_TMP936"/>
<dbReference type="Proteomes" id="UP000186559">
    <property type="component" value="Chromosome"/>
</dbReference>
<name>A0A1U7D0S2_9RHOB</name>